<feature type="compositionally biased region" description="Basic residues" evidence="1">
    <location>
        <begin position="907"/>
        <end position="922"/>
    </location>
</feature>
<feature type="compositionally biased region" description="Basic residues" evidence="1">
    <location>
        <begin position="817"/>
        <end position="832"/>
    </location>
</feature>
<feature type="region of interest" description="Disordered" evidence="1">
    <location>
        <begin position="1"/>
        <end position="133"/>
    </location>
</feature>
<feature type="compositionally biased region" description="Basic and acidic residues" evidence="1">
    <location>
        <begin position="705"/>
        <end position="714"/>
    </location>
</feature>
<feature type="region of interest" description="Disordered" evidence="1">
    <location>
        <begin position="488"/>
        <end position="515"/>
    </location>
</feature>
<feature type="compositionally biased region" description="Polar residues" evidence="1">
    <location>
        <begin position="300"/>
        <end position="314"/>
    </location>
</feature>
<gene>
    <name evidence="2" type="ORF">O6P43_025245</name>
</gene>
<reference evidence="2" key="1">
    <citation type="journal article" date="2023" name="Science">
        <title>Elucidation of the pathway for biosynthesis of saponin adjuvants from the soapbark tree.</title>
        <authorList>
            <person name="Reed J."/>
            <person name="Orme A."/>
            <person name="El-Demerdash A."/>
            <person name="Owen C."/>
            <person name="Martin L.B.B."/>
            <person name="Misra R.C."/>
            <person name="Kikuchi S."/>
            <person name="Rejzek M."/>
            <person name="Martin A.C."/>
            <person name="Harkess A."/>
            <person name="Leebens-Mack J."/>
            <person name="Louveau T."/>
            <person name="Stephenson M.J."/>
            <person name="Osbourn A."/>
        </authorList>
    </citation>
    <scope>NUCLEOTIDE SEQUENCE</scope>
    <source>
        <strain evidence="2">S10</strain>
    </source>
</reference>
<proteinExistence type="predicted"/>
<feature type="compositionally biased region" description="Polar residues" evidence="1">
    <location>
        <begin position="687"/>
        <end position="700"/>
    </location>
</feature>
<feature type="compositionally biased region" description="Polar residues" evidence="1">
    <location>
        <begin position="122"/>
        <end position="133"/>
    </location>
</feature>
<feature type="compositionally biased region" description="Pro residues" evidence="1">
    <location>
        <begin position="57"/>
        <end position="73"/>
    </location>
</feature>
<name>A0AAD7L8F7_QUISA</name>
<comment type="caution">
    <text evidence="2">The sequence shown here is derived from an EMBL/GenBank/DDBJ whole genome shotgun (WGS) entry which is preliminary data.</text>
</comment>
<dbReference type="EMBL" id="JARAOO010000010">
    <property type="protein sequence ID" value="KAJ7953556.1"/>
    <property type="molecule type" value="Genomic_DNA"/>
</dbReference>
<evidence type="ECO:0000313" key="3">
    <source>
        <dbReference type="Proteomes" id="UP001163823"/>
    </source>
</evidence>
<feature type="compositionally biased region" description="Basic and acidic residues" evidence="1">
    <location>
        <begin position="595"/>
        <end position="609"/>
    </location>
</feature>
<feature type="region of interest" description="Disordered" evidence="1">
    <location>
        <begin position="595"/>
        <end position="922"/>
    </location>
</feature>
<dbReference type="KEGG" id="qsa:O6P43_025245"/>
<evidence type="ECO:0000256" key="1">
    <source>
        <dbReference type="SAM" id="MobiDB-lite"/>
    </source>
</evidence>
<accession>A0AAD7L8F7</accession>
<feature type="compositionally biased region" description="Basic and acidic residues" evidence="1">
    <location>
        <begin position="496"/>
        <end position="507"/>
    </location>
</feature>
<sequence>MESFQQSHGYMRPPPPPAADPQHHHHFHQPHQVQPPRQPVPPQGPWFSNQFNYHPSQGPPPPPQWAPPPPPPPHSDHFHPSGSYPPPPSAYPAHNSYQHNQYPPPPPPPRPHVQHQLPPSHIPQSYSQDWGTSNWTHHQGWDYPAHKNEEDWASRARAWSDARTAMENQHPQAQLTPAGRPQEQNNYHDQYPQSIDLRYQDIKNQSLPTSSYQHFPIGIYLTLLEMELVAGDPTTAFQHHGHLPMSPSVHQQEVPSTYSSVTGEKETAAQNEHTYAYLPLLHASAQEGQNHLQPPVHGPFTSSNQSAVPSTNLADQPLDFAPRFSRDHDRQLQSSYAHHDSVAHTRGIEPVPAVPSINNWAAPVAPPVAYPPISPVLGSGPQHDSSIAVPSPLPGQVASPFGRFPGPGLQSAIPPGGAPFVLGSGTALHPTTSFSSEAYVVSSISERPKKASVPNWLREEIQKAVITAPSTEHPKEEKQLEFDEGADKLFGQGDQADSKSIDSSRSTEDEEDDEDYVEAARTAAINQEIKRVLTEVLLKVTDELFDEIATKVVNEEDPSIEGVDPKVVTSNHKVSPSQPSVALSKASAKILVPVKTKESQAEGVSEKSDSSSPGDILGLANYASDDDDGDDAIHTSDVLNPARNAALRQGGFEKPLEDMHDSAENGSSKVKLEEHGRNQKKLVSDPGKSNSIQSKANNGAATGWLHDDRMDRELGQCTSFKVVTIREDEKGKENKRRRDESYSRKEKVKDSNGTKEKRKEHSMKHGDKTKESESRKRSIHVDVKEDRKETERIHRSSAKEDTNRKKDTEDKGEDRSRHRNASKSDRNKRRRSSSISSRGRSSKDTVNHANNSSDEGSDGSRRKLQSRKHDLSPSSVRSRRRQVSRSPHSKHSQRRHSPYFSLDTTRGRRSTSRSRSPVRRHR</sequence>
<feature type="compositionally biased region" description="Basic and acidic residues" evidence="1">
    <location>
        <begin position="724"/>
        <end position="816"/>
    </location>
</feature>
<feature type="compositionally biased region" description="Basic and acidic residues" evidence="1">
    <location>
        <begin position="654"/>
        <end position="663"/>
    </location>
</feature>
<dbReference type="AlphaFoldDB" id="A0AAD7L8F7"/>
<keyword evidence="3" id="KW-1185">Reference proteome</keyword>
<protein>
    <submittedName>
        <fullName evidence="2">Cyclin-related, putative isoform 1</fullName>
    </submittedName>
</protein>
<feature type="compositionally biased region" description="Basic residues" evidence="1">
    <location>
        <begin position="877"/>
        <end position="897"/>
    </location>
</feature>
<evidence type="ECO:0000313" key="2">
    <source>
        <dbReference type="EMBL" id="KAJ7953556.1"/>
    </source>
</evidence>
<feature type="region of interest" description="Disordered" evidence="1">
    <location>
        <begin position="294"/>
        <end position="321"/>
    </location>
</feature>
<dbReference type="Proteomes" id="UP001163823">
    <property type="component" value="Chromosome 10"/>
</dbReference>
<feature type="compositionally biased region" description="Pro residues" evidence="1">
    <location>
        <begin position="102"/>
        <end position="111"/>
    </location>
</feature>
<organism evidence="2 3">
    <name type="scientific">Quillaja saponaria</name>
    <name type="common">Soap bark tree</name>
    <dbReference type="NCBI Taxonomy" id="32244"/>
    <lineage>
        <taxon>Eukaryota</taxon>
        <taxon>Viridiplantae</taxon>
        <taxon>Streptophyta</taxon>
        <taxon>Embryophyta</taxon>
        <taxon>Tracheophyta</taxon>
        <taxon>Spermatophyta</taxon>
        <taxon>Magnoliopsida</taxon>
        <taxon>eudicotyledons</taxon>
        <taxon>Gunneridae</taxon>
        <taxon>Pentapetalae</taxon>
        <taxon>rosids</taxon>
        <taxon>fabids</taxon>
        <taxon>Fabales</taxon>
        <taxon>Quillajaceae</taxon>
        <taxon>Quillaja</taxon>
    </lineage>
</organism>
<feature type="compositionally biased region" description="Polar residues" evidence="1">
    <location>
        <begin position="166"/>
        <end position="175"/>
    </location>
</feature>
<feature type="region of interest" description="Disordered" evidence="1">
    <location>
        <begin position="164"/>
        <end position="188"/>
    </location>
</feature>